<dbReference type="Proteomes" id="UP000176608">
    <property type="component" value="Unassembled WGS sequence"/>
</dbReference>
<proteinExistence type="predicted"/>
<evidence type="ECO:0000313" key="2">
    <source>
        <dbReference type="Proteomes" id="UP000176608"/>
    </source>
</evidence>
<evidence type="ECO:0000313" key="1">
    <source>
        <dbReference type="EMBL" id="OGC47192.1"/>
    </source>
</evidence>
<reference evidence="1 2" key="1">
    <citation type="journal article" date="2016" name="Nat. Commun.">
        <title>Thousands of microbial genomes shed light on interconnected biogeochemical processes in an aquifer system.</title>
        <authorList>
            <person name="Anantharaman K."/>
            <person name="Brown C.T."/>
            <person name="Hug L.A."/>
            <person name="Sharon I."/>
            <person name="Castelle C.J."/>
            <person name="Probst A.J."/>
            <person name="Thomas B.C."/>
            <person name="Singh A."/>
            <person name="Wilkins M.J."/>
            <person name="Karaoz U."/>
            <person name="Brodie E.L."/>
            <person name="Williams K.H."/>
            <person name="Hubbard S.S."/>
            <person name="Banfield J.F."/>
        </authorList>
    </citation>
    <scope>NUCLEOTIDE SEQUENCE [LARGE SCALE GENOMIC DNA]</scope>
</reference>
<dbReference type="PANTHER" id="PTHR43861">
    <property type="entry name" value="TRANS-ACONITATE 2-METHYLTRANSFERASE-RELATED"/>
    <property type="match status" value="1"/>
</dbReference>
<dbReference type="EMBL" id="MEVA01000016">
    <property type="protein sequence ID" value="OGC47192.1"/>
    <property type="molecule type" value="Genomic_DNA"/>
</dbReference>
<dbReference type="InterPro" id="IPR029063">
    <property type="entry name" value="SAM-dependent_MTases_sf"/>
</dbReference>
<gene>
    <name evidence="1" type="ORF">A2886_00915</name>
</gene>
<comment type="caution">
    <text evidence="1">The sequence shown here is derived from an EMBL/GenBank/DDBJ whole genome shotgun (WGS) entry which is preliminary data.</text>
</comment>
<dbReference type="Pfam" id="PF13489">
    <property type="entry name" value="Methyltransf_23"/>
    <property type="match status" value="1"/>
</dbReference>
<name>A0A1F4UQM3_UNCKA</name>
<dbReference type="AlphaFoldDB" id="A0A1F4UQM3"/>
<sequence length="215" mass="24909">MHTDDTCALDYKEAITQRVEGTTGLEVLDVGCGTGSMTVLLNVRKNKVYGTDIENRTLKQFRDRFTFFLSSEDKINTVDAKFDLITSFDVIEHVDDDSLFVQEVYRALKPGGKTFHLTPNRNRLTNFVRRLIGKKVEYPLDLGTDPKLGPVIHVREYDRKMLSDLFSKTGFNDVTVRPFWFGVRHPFIERVRLREKIPFPLSELAQYWIVTARKD</sequence>
<organism evidence="1 2">
    <name type="scientific">candidate division WWE3 bacterium RIFCSPHIGHO2_01_FULL_42_13</name>
    <dbReference type="NCBI Taxonomy" id="1802617"/>
    <lineage>
        <taxon>Bacteria</taxon>
        <taxon>Katanobacteria</taxon>
    </lineage>
</organism>
<dbReference type="STRING" id="1802617.A2886_00915"/>
<dbReference type="Gene3D" id="3.40.50.150">
    <property type="entry name" value="Vaccinia Virus protein VP39"/>
    <property type="match status" value="1"/>
</dbReference>
<dbReference type="CDD" id="cd02440">
    <property type="entry name" value="AdoMet_MTases"/>
    <property type="match status" value="1"/>
</dbReference>
<dbReference type="SUPFAM" id="SSF53335">
    <property type="entry name" value="S-adenosyl-L-methionine-dependent methyltransferases"/>
    <property type="match status" value="1"/>
</dbReference>
<evidence type="ECO:0008006" key="3">
    <source>
        <dbReference type="Google" id="ProtNLM"/>
    </source>
</evidence>
<protein>
    <recommendedName>
        <fullName evidence="3">Methyltransferase type 11 domain-containing protein</fullName>
    </recommendedName>
</protein>
<accession>A0A1F4UQM3</accession>